<reference evidence="2" key="2">
    <citation type="submission" date="2017-10" db="EMBL/GenBank/DDBJ databases">
        <authorList>
            <person name="Banno H."/>
            <person name="Chua N.-H."/>
        </authorList>
    </citation>
    <scope>NUCLEOTIDE SEQUENCE [LARGE SCALE GENOMIC DNA]</scope>
    <source>
        <strain evidence="2">JK10</strain>
        <strain evidence="1">JK626</strain>
    </source>
</reference>
<sequence length="70" mass="8374">MNKEFLEEREFKKLLAAKKYKIYFQEESDCVIAETEVGDVVIAFSEYEYYSMNADEIEQKIYEGIKSRSR</sequence>
<name>A0A2G3EB43_9FIRM</name>
<evidence type="ECO:0000313" key="3">
    <source>
        <dbReference type="Proteomes" id="UP000224317"/>
    </source>
</evidence>
<keyword evidence="3" id="KW-1185">Reference proteome</keyword>
<dbReference type="EMBL" id="PDYH01000018">
    <property type="protein sequence ID" value="PHU40512.1"/>
    <property type="molecule type" value="Genomic_DNA"/>
</dbReference>
<organism evidence="2 3">
    <name type="scientific">Pseudobutyrivibrio ruminis</name>
    <dbReference type="NCBI Taxonomy" id="46206"/>
    <lineage>
        <taxon>Bacteria</taxon>
        <taxon>Bacillati</taxon>
        <taxon>Bacillota</taxon>
        <taxon>Clostridia</taxon>
        <taxon>Lachnospirales</taxon>
        <taxon>Lachnospiraceae</taxon>
        <taxon>Pseudobutyrivibrio</taxon>
    </lineage>
</organism>
<reference evidence="2" key="1">
    <citation type="submission" date="2017-10" db="EMBL/GenBank/DDBJ databases">
        <title>Resolving the taxonomy of Roseburia spp., Eubacterium rectale and Agathobacter spp. through phylogenomic analysis.</title>
        <authorList>
            <person name="Sheridan P.O."/>
            <person name="Walker A.W."/>
            <person name="Duncan S.H."/>
            <person name="Scott K.P."/>
            <person name="Toole P.W.O."/>
            <person name="Luis P."/>
            <person name="Flint H.J."/>
        </authorList>
    </citation>
    <scope>NUCLEOTIDE SEQUENCE [LARGE SCALE GENOMIC DNA]</scope>
    <source>
        <strain evidence="2">JK10</strain>
        <strain evidence="1">JK626</strain>
    </source>
</reference>
<gene>
    <name evidence="2" type="ORF">CSX00_05600</name>
    <name evidence="1" type="ORF">CSX01_03855</name>
</gene>
<protein>
    <submittedName>
        <fullName evidence="2">Uncharacterized protein</fullName>
    </submittedName>
</protein>
<evidence type="ECO:0000313" key="1">
    <source>
        <dbReference type="EMBL" id="PHU35749.1"/>
    </source>
</evidence>
<proteinExistence type="predicted"/>
<evidence type="ECO:0000313" key="2">
    <source>
        <dbReference type="EMBL" id="PHU40512.1"/>
    </source>
</evidence>
<dbReference type="Proteomes" id="UP000224317">
    <property type="component" value="Unassembled WGS sequence"/>
</dbReference>
<dbReference type="RefSeq" id="WP_099391506.1">
    <property type="nucleotide sequence ID" value="NZ_PDYF01000008.1"/>
</dbReference>
<dbReference type="EMBL" id="PDYF01000008">
    <property type="protein sequence ID" value="PHU35749.1"/>
    <property type="molecule type" value="Genomic_DNA"/>
</dbReference>
<dbReference type="Proteomes" id="UP000225889">
    <property type="component" value="Unassembled WGS sequence"/>
</dbReference>
<accession>A0A2G3EB43</accession>
<dbReference type="AlphaFoldDB" id="A0A2G3EB43"/>
<comment type="caution">
    <text evidence="2">The sequence shown here is derived from an EMBL/GenBank/DDBJ whole genome shotgun (WGS) entry which is preliminary data.</text>
</comment>